<feature type="compositionally biased region" description="Basic and acidic residues" evidence="1">
    <location>
        <begin position="11"/>
        <end position="27"/>
    </location>
</feature>
<accession>A0A1L6MXN8</accession>
<gene>
    <name evidence="2" type="ORF">BCY86_05790</name>
</gene>
<name>A0A1L6MXN8_9BACT</name>
<proteinExistence type="predicted"/>
<dbReference type="AlphaFoldDB" id="A0A1L6MXN8"/>
<keyword evidence="3" id="KW-1185">Reference proteome</keyword>
<evidence type="ECO:0000256" key="1">
    <source>
        <dbReference type="SAM" id="MobiDB-lite"/>
    </source>
</evidence>
<sequence>MVTTNSAKKPIAQDKAEERVEGKAEGETKGEVRVLFKVLEAHGLKVPQVVRRKVLECHDFQQLDRWVARTATVTDITTLFGER</sequence>
<evidence type="ECO:0000313" key="2">
    <source>
        <dbReference type="EMBL" id="APS00249.1"/>
    </source>
</evidence>
<reference evidence="2 3" key="1">
    <citation type="submission" date="2016-08" db="EMBL/GenBank/DDBJ databases">
        <title>Identification and validation of antigenic proteins from Pajaroellobacter abortibovis using de-novo genome sequence assembly and reverse vaccinology.</title>
        <authorList>
            <person name="Welly B.T."/>
            <person name="Miller M.R."/>
            <person name="Stott J.L."/>
            <person name="Blanchard M.T."/>
            <person name="Islas-Trejo A.D."/>
            <person name="O'Rourke S.M."/>
            <person name="Young A.E."/>
            <person name="Medrano J.F."/>
            <person name="Van Eenennaam A.L."/>
        </authorList>
    </citation>
    <scope>NUCLEOTIDE SEQUENCE [LARGE SCALE GENOMIC DNA]</scope>
    <source>
        <strain evidence="2 3">BTF92-0548A/99-0131</strain>
    </source>
</reference>
<dbReference type="KEGG" id="pabo:BCY86_05790"/>
<evidence type="ECO:0008006" key="4">
    <source>
        <dbReference type="Google" id="ProtNLM"/>
    </source>
</evidence>
<evidence type="ECO:0000313" key="3">
    <source>
        <dbReference type="Proteomes" id="UP000185544"/>
    </source>
</evidence>
<feature type="region of interest" description="Disordered" evidence="1">
    <location>
        <begin position="1"/>
        <end position="27"/>
    </location>
</feature>
<protein>
    <recommendedName>
        <fullName evidence="4">DUF4351 domain-containing protein</fullName>
    </recommendedName>
</protein>
<dbReference type="EMBL" id="CP016908">
    <property type="protein sequence ID" value="APS00249.1"/>
    <property type="molecule type" value="Genomic_DNA"/>
</dbReference>
<organism evidence="2 3">
    <name type="scientific">Pajaroellobacter abortibovis</name>
    <dbReference type="NCBI Taxonomy" id="1882918"/>
    <lineage>
        <taxon>Bacteria</taxon>
        <taxon>Pseudomonadati</taxon>
        <taxon>Myxococcota</taxon>
        <taxon>Polyangia</taxon>
        <taxon>Polyangiales</taxon>
        <taxon>Polyangiaceae</taxon>
    </lineage>
</organism>
<dbReference type="Proteomes" id="UP000185544">
    <property type="component" value="Chromosome"/>
</dbReference>